<dbReference type="Pfam" id="PF00675">
    <property type="entry name" value="Peptidase_M16"/>
    <property type="match status" value="1"/>
</dbReference>
<dbReference type="InterPro" id="IPR011765">
    <property type="entry name" value="Pept_M16_N"/>
</dbReference>
<dbReference type="Pfam" id="PF05193">
    <property type="entry name" value="Peptidase_M16_C"/>
    <property type="match status" value="1"/>
</dbReference>
<evidence type="ECO:0000259" key="1">
    <source>
        <dbReference type="Pfam" id="PF00675"/>
    </source>
</evidence>
<evidence type="ECO:0000259" key="2">
    <source>
        <dbReference type="Pfam" id="PF05193"/>
    </source>
</evidence>
<gene>
    <name evidence="3" type="ORF">BEMITA_LOCUS8091</name>
</gene>
<evidence type="ECO:0000313" key="3">
    <source>
        <dbReference type="EMBL" id="CAH0389243.1"/>
    </source>
</evidence>
<protein>
    <submittedName>
        <fullName evidence="3">Uncharacterized protein</fullName>
    </submittedName>
</protein>
<dbReference type="EMBL" id="OU963865">
    <property type="protein sequence ID" value="CAH0389243.1"/>
    <property type="molecule type" value="Genomic_DNA"/>
</dbReference>
<reference evidence="3" key="1">
    <citation type="submission" date="2021-12" db="EMBL/GenBank/DDBJ databases">
        <authorList>
            <person name="King R."/>
        </authorList>
    </citation>
    <scope>NUCLEOTIDE SEQUENCE</scope>
</reference>
<dbReference type="GO" id="GO:0046872">
    <property type="term" value="F:metal ion binding"/>
    <property type="evidence" value="ECO:0007669"/>
    <property type="project" value="InterPro"/>
</dbReference>
<dbReference type="InterPro" id="IPR050361">
    <property type="entry name" value="MPP/UQCRC_Complex"/>
</dbReference>
<dbReference type="AlphaFoldDB" id="A0A9P0AEW0"/>
<dbReference type="PANTHER" id="PTHR11851">
    <property type="entry name" value="METALLOPROTEASE"/>
    <property type="match status" value="1"/>
</dbReference>
<feature type="domain" description="Peptidase M16 C-terminal" evidence="2">
    <location>
        <begin position="194"/>
        <end position="365"/>
    </location>
</feature>
<dbReference type="SUPFAM" id="SSF63411">
    <property type="entry name" value="LuxS/MPP-like metallohydrolase"/>
    <property type="match status" value="2"/>
</dbReference>
<sequence length="442" mass="46513">MASKISTPVVFRHILKRNFAAEAAPKYIENTVSSKTSVTPTKILVASSAPDSPIAEVSISFKAGARYEHGESLGINHVLRSAFGLASEDVSNFGLTRHIQQLGLNLYATTDREVISYTLQGNKDKIEEGFKFLLSAATKQSFNPWEIADNNDRLRYDLLTIPPQARALDLAHKAAFQYGLGNSLYADPNAIGHFDSETLQHYVQNNFTANRASVTGVGVSHDALVEIANALPITSGPPPSAPKSTFFSAEEKYYTPSNTVFAAIVSEGIGLNSKEAYAFAALKYAIGAGPQIKYGTGVSPFSKAVQSFKHPVGISAFNISYSDAGLFGVAFVTPGQQAAEVAKAAVKVLKSGNVSADDAKRGINQLAAAVLLESEPKTAVSEDLRSQVTALGAVQDLGSVVKAITALSPTDVQNAAKKVGSGKLALGAVGNVGSLPHISTLG</sequence>
<dbReference type="Proteomes" id="UP001152759">
    <property type="component" value="Chromosome 4"/>
</dbReference>
<feature type="domain" description="Peptidase M16 N-terminal" evidence="1">
    <location>
        <begin position="46"/>
        <end position="186"/>
    </location>
</feature>
<dbReference type="KEGG" id="btab:109043758"/>
<dbReference type="InterPro" id="IPR011249">
    <property type="entry name" value="Metalloenz_LuxS/M16"/>
</dbReference>
<keyword evidence="4" id="KW-1185">Reference proteome</keyword>
<name>A0A9P0AEW0_BEMTA</name>
<dbReference type="FunFam" id="3.30.830.10:FF:000039">
    <property type="entry name" value="Ubiquinol-cytochrome c reductase core subunit 2"/>
    <property type="match status" value="1"/>
</dbReference>
<evidence type="ECO:0000313" key="4">
    <source>
        <dbReference type="Proteomes" id="UP001152759"/>
    </source>
</evidence>
<dbReference type="GO" id="GO:0005739">
    <property type="term" value="C:mitochondrion"/>
    <property type="evidence" value="ECO:0007669"/>
    <property type="project" value="TreeGrafter"/>
</dbReference>
<proteinExistence type="predicted"/>
<dbReference type="Gene3D" id="3.30.830.10">
    <property type="entry name" value="Metalloenzyme, LuxS/M16 peptidase-like"/>
    <property type="match status" value="2"/>
</dbReference>
<accession>A0A9P0AEW0</accession>
<organism evidence="3 4">
    <name type="scientific">Bemisia tabaci</name>
    <name type="common">Sweetpotato whitefly</name>
    <name type="synonym">Aleurodes tabaci</name>
    <dbReference type="NCBI Taxonomy" id="7038"/>
    <lineage>
        <taxon>Eukaryota</taxon>
        <taxon>Metazoa</taxon>
        <taxon>Ecdysozoa</taxon>
        <taxon>Arthropoda</taxon>
        <taxon>Hexapoda</taxon>
        <taxon>Insecta</taxon>
        <taxon>Pterygota</taxon>
        <taxon>Neoptera</taxon>
        <taxon>Paraneoptera</taxon>
        <taxon>Hemiptera</taxon>
        <taxon>Sternorrhyncha</taxon>
        <taxon>Aleyrodoidea</taxon>
        <taxon>Aleyrodidae</taxon>
        <taxon>Aleyrodinae</taxon>
        <taxon>Bemisia</taxon>
    </lineage>
</organism>
<dbReference type="InterPro" id="IPR007863">
    <property type="entry name" value="Peptidase_M16_C"/>
</dbReference>
<dbReference type="PANTHER" id="PTHR11851:SF226">
    <property type="entry name" value="CYTOCHROME B-C1 COMPLEX SUBUNIT 2, MITOCHONDRIAL"/>
    <property type="match status" value="1"/>
</dbReference>